<gene>
    <name evidence="9" type="ORF">SMD31_09110</name>
</gene>
<feature type="compositionally biased region" description="Basic and acidic residues" evidence="7">
    <location>
        <begin position="1"/>
        <end position="17"/>
    </location>
</feature>
<sequence length="521" mass="56599">MGDDGQVREEGLGREGSRSGVLPPMPSLTAGFGAGLAQRLHTALWVFDIDLSRVVWANAAALDVWRAESIEALYARDLSADMSPGVAARLRQYQEDFIAGDAVFSEVWTLYPQGRPRALRCRFSGVRLADNRMAMLCEGLADYNDTPEALRSTDALLHSTVMITLYDLGGHILYSNPAARAAALPLPADGTAPLLDRLMDHADHRRLVTDLAQSDEARLVARVRTAAGARWHEITARTCRDAATGAPAWLVSEVDVTESVEYQTQLEATRTKLEAQARELRELHHAAESANRAKSQFLAHMSHELRTPLNAIIGFSDVTRRGTFGAVQPVRYGDYAELIHESGRLLLDLINDILDISKIEAGKMELRPIEIDAQELAETSTRLISGMARENSVTLLTDIGPDLRPVYGDARAIKQIIINLLSNAVKFTPAGGKVKLAIEDRPEGSAVIVSDTGIGMNDEEIARALDPFSQIDSSIAQQHRGTGLGLALVKNLVELHGGQLIVTSRPHHGTDVAAVFPVSPA</sequence>
<comment type="caution">
    <text evidence="9">The sequence shown here is derived from an EMBL/GenBank/DDBJ whole genome shotgun (WGS) entry which is preliminary data.</text>
</comment>
<dbReference type="InterPro" id="IPR003661">
    <property type="entry name" value="HisK_dim/P_dom"/>
</dbReference>
<evidence type="ECO:0000256" key="7">
    <source>
        <dbReference type="SAM" id="MobiDB-lite"/>
    </source>
</evidence>
<dbReference type="PRINTS" id="PR00344">
    <property type="entry name" value="BCTRLSENSOR"/>
</dbReference>
<feature type="region of interest" description="Disordered" evidence="7">
    <location>
        <begin position="1"/>
        <end position="24"/>
    </location>
</feature>
<keyword evidence="4" id="KW-0808">Transferase</keyword>
<dbReference type="CDD" id="cd00082">
    <property type="entry name" value="HisKA"/>
    <property type="match status" value="1"/>
</dbReference>
<evidence type="ECO:0000313" key="9">
    <source>
        <dbReference type="EMBL" id="MDY0872081.1"/>
    </source>
</evidence>
<dbReference type="Proteomes" id="UP001271769">
    <property type="component" value="Unassembled WGS sequence"/>
</dbReference>
<dbReference type="SMART" id="SM00388">
    <property type="entry name" value="HisKA"/>
    <property type="match status" value="1"/>
</dbReference>
<protein>
    <recommendedName>
        <fullName evidence="2">histidine kinase</fullName>
        <ecNumber evidence="2">2.7.13.3</ecNumber>
    </recommendedName>
</protein>
<dbReference type="SUPFAM" id="SSF55874">
    <property type="entry name" value="ATPase domain of HSP90 chaperone/DNA topoisomerase II/histidine kinase"/>
    <property type="match status" value="1"/>
</dbReference>
<keyword evidence="3" id="KW-0597">Phosphoprotein</keyword>
<feature type="coiled-coil region" evidence="6">
    <location>
        <begin position="263"/>
        <end position="293"/>
    </location>
</feature>
<dbReference type="Gene3D" id="3.30.565.10">
    <property type="entry name" value="Histidine kinase-like ATPase, C-terminal domain"/>
    <property type="match status" value="1"/>
</dbReference>
<dbReference type="InterPro" id="IPR036890">
    <property type="entry name" value="HATPase_C_sf"/>
</dbReference>
<feature type="domain" description="Histidine kinase" evidence="8">
    <location>
        <begin position="300"/>
        <end position="520"/>
    </location>
</feature>
<evidence type="ECO:0000313" key="10">
    <source>
        <dbReference type="Proteomes" id="UP001271769"/>
    </source>
</evidence>
<keyword evidence="10" id="KW-1185">Reference proteome</keyword>
<evidence type="ECO:0000256" key="5">
    <source>
        <dbReference type="ARBA" id="ARBA00022777"/>
    </source>
</evidence>
<dbReference type="InterPro" id="IPR003594">
    <property type="entry name" value="HATPase_dom"/>
</dbReference>
<evidence type="ECO:0000256" key="3">
    <source>
        <dbReference type="ARBA" id="ARBA00022553"/>
    </source>
</evidence>
<dbReference type="RefSeq" id="WP_320500499.1">
    <property type="nucleotide sequence ID" value="NZ_JAXCLX010000001.1"/>
</dbReference>
<dbReference type="SUPFAM" id="SSF47384">
    <property type="entry name" value="Homodimeric domain of signal transducing histidine kinase"/>
    <property type="match status" value="1"/>
</dbReference>
<reference evidence="9 10" key="1">
    <citation type="journal article" date="2013" name="Antonie Van Leeuwenhoek">
        <title>Dongia rigui sp. nov., isolated from freshwater of a large wetland in Korea.</title>
        <authorList>
            <person name="Baik K.S."/>
            <person name="Hwang Y.M."/>
            <person name="Choi J.S."/>
            <person name="Kwon J."/>
            <person name="Seong C.N."/>
        </authorList>
    </citation>
    <scope>NUCLEOTIDE SEQUENCE [LARGE SCALE GENOMIC DNA]</scope>
    <source>
        <strain evidence="9 10">04SU4-P</strain>
    </source>
</reference>
<organism evidence="9 10">
    <name type="scientific">Dongia rigui</name>
    <dbReference type="NCBI Taxonomy" id="940149"/>
    <lineage>
        <taxon>Bacteria</taxon>
        <taxon>Pseudomonadati</taxon>
        <taxon>Pseudomonadota</taxon>
        <taxon>Alphaproteobacteria</taxon>
        <taxon>Rhodospirillales</taxon>
        <taxon>Dongiaceae</taxon>
        <taxon>Dongia</taxon>
    </lineage>
</organism>
<dbReference type="SMART" id="SM00387">
    <property type="entry name" value="HATPase_c"/>
    <property type="match status" value="1"/>
</dbReference>
<dbReference type="CDD" id="cd16922">
    <property type="entry name" value="HATPase_EvgS-ArcB-TorS-like"/>
    <property type="match status" value="1"/>
</dbReference>
<evidence type="ECO:0000256" key="2">
    <source>
        <dbReference type="ARBA" id="ARBA00012438"/>
    </source>
</evidence>
<dbReference type="InterPro" id="IPR036097">
    <property type="entry name" value="HisK_dim/P_sf"/>
</dbReference>
<evidence type="ECO:0000256" key="1">
    <source>
        <dbReference type="ARBA" id="ARBA00000085"/>
    </source>
</evidence>
<dbReference type="Pfam" id="PF00512">
    <property type="entry name" value="HisKA"/>
    <property type="match status" value="1"/>
</dbReference>
<dbReference type="Gene3D" id="3.30.450.20">
    <property type="entry name" value="PAS domain"/>
    <property type="match status" value="1"/>
</dbReference>
<dbReference type="Gene3D" id="1.10.287.130">
    <property type="match status" value="1"/>
</dbReference>
<keyword evidence="5 9" id="KW-0418">Kinase</keyword>
<name>A0ABU5DXN3_9PROT</name>
<dbReference type="EC" id="2.7.13.3" evidence="2"/>
<dbReference type="PANTHER" id="PTHR43047">
    <property type="entry name" value="TWO-COMPONENT HISTIDINE PROTEIN KINASE"/>
    <property type="match status" value="1"/>
</dbReference>
<dbReference type="EMBL" id="JAXCLX010000001">
    <property type="protein sequence ID" value="MDY0872081.1"/>
    <property type="molecule type" value="Genomic_DNA"/>
</dbReference>
<dbReference type="Pfam" id="PF02518">
    <property type="entry name" value="HATPase_c"/>
    <property type="match status" value="1"/>
</dbReference>
<evidence type="ECO:0000256" key="6">
    <source>
        <dbReference type="SAM" id="Coils"/>
    </source>
</evidence>
<dbReference type="PANTHER" id="PTHR43047:SF63">
    <property type="entry name" value="HISTIDINE KINASE"/>
    <property type="match status" value="1"/>
</dbReference>
<dbReference type="SUPFAM" id="SSF55785">
    <property type="entry name" value="PYP-like sensor domain (PAS domain)"/>
    <property type="match status" value="1"/>
</dbReference>
<comment type="catalytic activity">
    <reaction evidence="1">
        <text>ATP + protein L-histidine = ADP + protein N-phospho-L-histidine.</text>
        <dbReference type="EC" id="2.7.13.3"/>
    </reaction>
</comment>
<dbReference type="InterPro" id="IPR035965">
    <property type="entry name" value="PAS-like_dom_sf"/>
</dbReference>
<accession>A0ABU5DXN3</accession>
<proteinExistence type="predicted"/>
<dbReference type="PROSITE" id="PS50109">
    <property type="entry name" value="HIS_KIN"/>
    <property type="match status" value="1"/>
</dbReference>
<keyword evidence="6" id="KW-0175">Coiled coil</keyword>
<evidence type="ECO:0000259" key="8">
    <source>
        <dbReference type="PROSITE" id="PS50109"/>
    </source>
</evidence>
<dbReference type="InterPro" id="IPR004358">
    <property type="entry name" value="Sig_transdc_His_kin-like_C"/>
</dbReference>
<dbReference type="InterPro" id="IPR005467">
    <property type="entry name" value="His_kinase_dom"/>
</dbReference>
<dbReference type="GO" id="GO:0016301">
    <property type="term" value="F:kinase activity"/>
    <property type="evidence" value="ECO:0007669"/>
    <property type="project" value="UniProtKB-KW"/>
</dbReference>
<evidence type="ECO:0000256" key="4">
    <source>
        <dbReference type="ARBA" id="ARBA00022679"/>
    </source>
</evidence>